<proteinExistence type="predicted"/>
<accession>A0AAW2TFL4</accession>
<protein>
    <submittedName>
        <fullName evidence="1">Uncharacterized protein</fullName>
    </submittedName>
</protein>
<reference evidence="1" key="1">
    <citation type="submission" date="2020-06" db="EMBL/GenBank/DDBJ databases">
        <authorList>
            <person name="Li T."/>
            <person name="Hu X."/>
            <person name="Zhang T."/>
            <person name="Song X."/>
            <person name="Zhang H."/>
            <person name="Dai N."/>
            <person name="Sheng W."/>
            <person name="Hou X."/>
            <person name="Wei L."/>
        </authorList>
    </citation>
    <scope>NUCLEOTIDE SEQUENCE</scope>
    <source>
        <strain evidence="1">G02</strain>
        <tissue evidence="1">Leaf</tissue>
    </source>
</reference>
<comment type="caution">
    <text evidence="1">The sequence shown here is derived from an EMBL/GenBank/DDBJ whole genome shotgun (WGS) entry which is preliminary data.</text>
</comment>
<organism evidence="1">
    <name type="scientific">Sesamum radiatum</name>
    <name type="common">Black benniseed</name>
    <dbReference type="NCBI Taxonomy" id="300843"/>
    <lineage>
        <taxon>Eukaryota</taxon>
        <taxon>Viridiplantae</taxon>
        <taxon>Streptophyta</taxon>
        <taxon>Embryophyta</taxon>
        <taxon>Tracheophyta</taxon>
        <taxon>Spermatophyta</taxon>
        <taxon>Magnoliopsida</taxon>
        <taxon>eudicotyledons</taxon>
        <taxon>Gunneridae</taxon>
        <taxon>Pentapetalae</taxon>
        <taxon>asterids</taxon>
        <taxon>lamiids</taxon>
        <taxon>Lamiales</taxon>
        <taxon>Pedaliaceae</taxon>
        <taxon>Sesamum</taxon>
    </lineage>
</organism>
<sequence>MNPFDLWGRATLAMIPPRPLREGQTLGPQALLVVGGGASRILEVSSGRRRASGGWRRPSAV</sequence>
<reference evidence="1" key="2">
    <citation type="journal article" date="2024" name="Plant">
        <title>Genomic evolution and insights into agronomic trait innovations of Sesamum species.</title>
        <authorList>
            <person name="Miao H."/>
            <person name="Wang L."/>
            <person name="Qu L."/>
            <person name="Liu H."/>
            <person name="Sun Y."/>
            <person name="Le M."/>
            <person name="Wang Q."/>
            <person name="Wei S."/>
            <person name="Zheng Y."/>
            <person name="Lin W."/>
            <person name="Duan Y."/>
            <person name="Cao H."/>
            <person name="Xiong S."/>
            <person name="Wang X."/>
            <person name="Wei L."/>
            <person name="Li C."/>
            <person name="Ma Q."/>
            <person name="Ju M."/>
            <person name="Zhao R."/>
            <person name="Li G."/>
            <person name="Mu C."/>
            <person name="Tian Q."/>
            <person name="Mei H."/>
            <person name="Zhang T."/>
            <person name="Gao T."/>
            <person name="Zhang H."/>
        </authorList>
    </citation>
    <scope>NUCLEOTIDE SEQUENCE</scope>
    <source>
        <strain evidence="1">G02</strain>
    </source>
</reference>
<name>A0AAW2TFL4_SESRA</name>
<evidence type="ECO:0000313" key="1">
    <source>
        <dbReference type="EMBL" id="KAL0403750.1"/>
    </source>
</evidence>
<dbReference type="EMBL" id="JACGWJ010000008">
    <property type="protein sequence ID" value="KAL0403750.1"/>
    <property type="molecule type" value="Genomic_DNA"/>
</dbReference>
<gene>
    <name evidence="1" type="ORF">Sradi_2015800</name>
</gene>
<dbReference type="AlphaFoldDB" id="A0AAW2TFL4"/>